<sequence length="29" mass="3102">MKKTYARPTLVKKDRLSAITANGAASPVI</sequence>
<protein>
    <submittedName>
        <fullName evidence="1">Putative RiPP</fullName>
    </submittedName>
</protein>
<proteinExistence type="predicted"/>
<dbReference type="Proteomes" id="UP000251558">
    <property type="component" value="Unassembled WGS sequence"/>
</dbReference>
<dbReference type="AlphaFoldDB" id="A0A330GZZ2"/>
<reference evidence="1 2" key="2">
    <citation type="submission" date="2018-07" db="EMBL/GenBank/DDBJ databases">
        <title>Diversity of Mesorhizobium strains in Brazil.</title>
        <authorList>
            <person name="Helene L.C.F."/>
            <person name="Dall'Agnol R."/>
            <person name="Delamuta J.R.M."/>
            <person name="Hungria M."/>
        </authorList>
    </citation>
    <scope>NUCLEOTIDE SEQUENCE [LARGE SCALE GENOMIC DNA]</scope>
    <source>
        <strain evidence="1 2">AC99b</strain>
    </source>
</reference>
<dbReference type="EMBL" id="QMBP01000045">
    <property type="protein sequence ID" value="RAZ81873.1"/>
    <property type="molecule type" value="Genomic_DNA"/>
</dbReference>
<reference evidence="2" key="1">
    <citation type="submission" date="2018-06" db="EMBL/GenBank/DDBJ databases">
        <authorList>
            <person name="Helene L.C."/>
            <person name="Dall'Agnol R."/>
            <person name="Delamuta J.R."/>
            <person name="Hungria M."/>
        </authorList>
    </citation>
    <scope>NUCLEOTIDE SEQUENCE [LARGE SCALE GENOMIC DNA]</scope>
    <source>
        <strain evidence="2">AC99b</strain>
    </source>
</reference>
<name>A0A330GZZ2_9HYPH</name>
<organism evidence="1 2">
    <name type="scientific">Mesorhizobium hawassense</name>
    <dbReference type="NCBI Taxonomy" id="1209954"/>
    <lineage>
        <taxon>Bacteria</taxon>
        <taxon>Pseudomonadati</taxon>
        <taxon>Pseudomonadota</taxon>
        <taxon>Alphaproteobacteria</taxon>
        <taxon>Hyphomicrobiales</taxon>
        <taxon>Phyllobacteriaceae</taxon>
        <taxon>Mesorhizobium</taxon>
    </lineage>
</organism>
<evidence type="ECO:0000313" key="2">
    <source>
        <dbReference type="Proteomes" id="UP000251558"/>
    </source>
</evidence>
<comment type="caution">
    <text evidence="1">The sequence shown here is derived from an EMBL/GenBank/DDBJ whole genome shotgun (WGS) entry which is preliminary data.</text>
</comment>
<evidence type="ECO:0000313" key="1">
    <source>
        <dbReference type="EMBL" id="RAZ81873.1"/>
    </source>
</evidence>
<gene>
    <name evidence="1" type="ORF">DPM33_35435</name>
</gene>
<dbReference type="RefSeq" id="WP_112102204.1">
    <property type="nucleotide sequence ID" value="NZ_QMBP01000045.1"/>
</dbReference>
<keyword evidence="2" id="KW-1185">Reference proteome</keyword>
<accession>A0A330GZZ2</accession>